<gene>
    <name evidence="2" type="ORF">WMY93_017734</name>
</gene>
<organism evidence="2 3">
    <name type="scientific">Mugilogobius chulae</name>
    <name type="common">yellowstripe goby</name>
    <dbReference type="NCBI Taxonomy" id="88201"/>
    <lineage>
        <taxon>Eukaryota</taxon>
        <taxon>Metazoa</taxon>
        <taxon>Chordata</taxon>
        <taxon>Craniata</taxon>
        <taxon>Vertebrata</taxon>
        <taxon>Euteleostomi</taxon>
        <taxon>Actinopterygii</taxon>
        <taxon>Neopterygii</taxon>
        <taxon>Teleostei</taxon>
        <taxon>Neoteleostei</taxon>
        <taxon>Acanthomorphata</taxon>
        <taxon>Gobiaria</taxon>
        <taxon>Gobiiformes</taxon>
        <taxon>Gobioidei</taxon>
        <taxon>Gobiidae</taxon>
        <taxon>Gobionellinae</taxon>
        <taxon>Mugilogobius</taxon>
    </lineage>
</organism>
<protein>
    <recommendedName>
        <fullName evidence="4">Secreted protein</fullName>
    </recommendedName>
</protein>
<name>A0AAW0NZF2_9GOBI</name>
<keyword evidence="1" id="KW-0732">Signal</keyword>
<accession>A0AAW0NZF2</accession>
<dbReference type="Proteomes" id="UP001460270">
    <property type="component" value="Unassembled WGS sequence"/>
</dbReference>
<evidence type="ECO:0008006" key="4">
    <source>
        <dbReference type="Google" id="ProtNLM"/>
    </source>
</evidence>
<evidence type="ECO:0000313" key="2">
    <source>
        <dbReference type="EMBL" id="KAK7905127.1"/>
    </source>
</evidence>
<evidence type="ECO:0000313" key="3">
    <source>
        <dbReference type="Proteomes" id="UP001460270"/>
    </source>
</evidence>
<dbReference type="EMBL" id="JBBPFD010000012">
    <property type="protein sequence ID" value="KAK7905127.1"/>
    <property type="molecule type" value="Genomic_DNA"/>
</dbReference>
<comment type="caution">
    <text evidence="2">The sequence shown here is derived from an EMBL/GenBank/DDBJ whole genome shotgun (WGS) entry which is preliminary data.</text>
</comment>
<reference evidence="3" key="1">
    <citation type="submission" date="2024-04" db="EMBL/GenBank/DDBJ databases">
        <title>Salinicola lusitanus LLJ914,a marine bacterium isolated from the Okinawa Trough.</title>
        <authorList>
            <person name="Li J."/>
        </authorList>
    </citation>
    <scope>NUCLEOTIDE SEQUENCE [LARGE SCALE GENOMIC DNA]</scope>
</reference>
<proteinExistence type="predicted"/>
<feature type="signal peptide" evidence="1">
    <location>
        <begin position="1"/>
        <end position="18"/>
    </location>
</feature>
<feature type="chain" id="PRO_5043844416" description="Secreted protein" evidence="1">
    <location>
        <begin position="19"/>
        <end position="63"/>
    </location>
</feature>
<sequence>MKCAFLIVLSAAWSLTAAQNYYQGLMDYLDNRLSAIEDRMQLWHDQNRRYHSEQQDFKKLRQS</sequence>
<dbReference type="AlphaFoldDB" id="A0AAW0NZF2"/>
<keyword evidence="3" id="KW-1185">Reference proteome</keyword>
<evidence type="ECO:0000256" key="1">
    <source>
        <dbReference type="SAM" id="SignalP"/>
    </source>
</evidence>